<proteinExistence type="predicted"/>
<organism evidence="1 2">
    <name type="scientific">Butyrivibrio proteoclasticus</name>
    <dbReference type="NCBI Taxonomy" id="43305"/>
    <lineage>
        <taxon>Bacteria</taxon>
        <taxon>Bacillati</taxon>
        <taxon>Bacillota</taxon>
        <taxon>Clostridia</taxon>
        <taxon>Lachnospirales</taxon>
        <taxon>Lachnospiraceae</taxon>
        <taxon>Butyrivibrio</taxon>
    </lineage>
</organism>
<dbReference type="EMBL" id="FOXO01000024">
    <property type="protein sequence ID" value="SFQ21540.1"/>
    <property type="molecule type" value="Genomic_DNA"/>
</dbReference>
<dbReference type="Proteomes" id="UP000182624">
    <property type="component" value="Unassembled WGS sequence"/>
</dbReference>
<keyword evidence="2" id="KW-1185">Reference proteome</keyword>
<accession>A0A1I5WPA7</accession>
<protein>
    <submittedName>
        <fullName evidence="1">Uncharacterized protein</fullName>
    </submittedName>
</protein>
<gene>
    <name evidence="1" type="ORF">SAMN04487928_12420</name>
</gene>
<reference evidence="2" key="1">
    <citation type="submission" date="2016-10" db="EMBL/GenBank/DDBJ databases">
        <authorList>
            <person name="Varghese N."/>
            <person name="Submissions S."/>
        </authorList>
    </citation>
    <scope>NUCLEOTIDE SEQUENCE [LARGE SCALE GENOMIC DNA]</scope>
    <source>
        <strain evidence="2">P18</strain>
    </source>
</reference>
<name>A0A1I5WPA7_9FIRM</name>
<sequence>MPMAICVFVIIISFAYYLYGRCILSQDTYILAFRTSILDTKEYTKTDEKLGNKYFGSTKPVIKTEVNENEVIVRGYANVRTRAMGNFFLMPKTGWDYMAAGKAKDLSCIKHIRKIKRYKDIGEGFLE</sequence>
<dbReference type="AlphaFoldDB" id="A0A1I5WPA7"/>
<evidence type="ECO:0000313" key="1">
    <source>
        <dbReference type="EMBL" id="SFQ21540.1"/>
    </source>
</evidence>
<evidence type="ECO:0000313" key="2">
    <source>
        <dbReference type="Proteomes" id="UP000182624"/>
    </source>
</evidence>